<evidence type="ECO:0000313" key="2">
    <source>
        <dbReference type="WBParaSite" id="Pan_g12268.t1"/>
    </source>
</evidence>
<sequence length="113" mass="12501">MLRASKALFTQCHFRDRQCSHLKRINVLAELGPGWLYCPPCAPTLILMPLEVTSSFGVYYTSVPASLLQTVGFPGMQARHDSGTTRDCACDMVCFEARQAKVIISVAALCQCW</sequence>
<protein>
    <submittedName>
        <fullName evidence="2">Integron gene cassette protein</fullName>
    </submittedName>
</protein>
<dbReference type="Proteomes" id="UP000492821">
    <property type="component" value="Unassembled WGS sequence"/>
</dbReference>
<proteinExistence type="predicted"/>
<reference evidence="1" key="1">
    <citation type="journal article" date="2013" name="Genetics">
        <title>The draft genome and transcriptome of Panagrellus redivivus are shaped by the harsh demands of a free-living lifestyle.</title>
        <authorList>
            <person name="Srinivasan J."/>
            <person name="Dillman A.R."/>
            <person name="Macchietto M.G."/>
            <person name="Heikkinen L."/>
            <person name="Lakso M."/>
            <person name="Fracchia K.M."/>
            <person name="Antoshechkin I."/>
            <person name="Mortazavi A."/>
            <person name="Wong G."/>
            <person name="Sternberg P.W."/>
        </authorList>
    </citation>
    <scope>NUCLEOTIDE SEQUENCE [LARGE SCALE GENOMIC DNA]</scope>
    <source>
        <strain evidence="1">MT8872</strain>
    </source>
</reference>
<organism evidence="1 2">
    <name type="scientific">Panagrellus redivivus</name>
    <name type="common">Microworm</name>
    <dbReference type="NCBI Taxonomy" id="6233"/>
    <lineage>
        <taxon>Eukaryota</taxon>
        <taxon>Metazoa</taxon>
        <taxon>Ecdysozoa</taxon>
        <taxon>Nematoda</taxon>
        <taxon>Chromadorea</taxon>
        <taxon>Rhabditida</taxon>
        <taxon>Tylenchina</taxon>
        <taxon>Panagrolaimomorpha</taxon>
        <taxon>Panagrolaimoidea</taxon>
        <taxon>Panagrolaimidae</taxon>
        <taxon>Panagrellus</taxon>
    </lineage>
</organism>
<dbReference type="WBParaSite" id="Pan_g12268.t1">
    <property type="protein sequence ID" value="Pan_g12268.t1"/>
    <property type="gene ID" value="Pan_g12268"/>
</dbReference>
<reference evidence="2" key="2">
    <citation type="submission" date="2020-10" db="UniProtKB">
        <authorList>
            <consortium name="WormBaseParasite"/>
        </authorList>
    </citation>
    <scope>IDENTIFICATION</scope>
</reference>
<keyword evidence="1" id="KW-1185">Reference proteome</keyword>
<accession>A0A7E4ZR05</accession>
<evidence type="ECO:0000313" key="1">
    <source>
        <dbReference type="Proteomes" id="UP000492821"/>
    </source>
</evidence>
<name>A0A7E4ZR05_PANRE</name>
<dbReference type="AlphaFoldDB" id="A0A7E4ZR05"/>